<evidence type="ECO:0000256" key="6">
    <source>
        <dbReference type="ARBA" id="ARBA00023139"/>
    </source>
</evidence>
<accession>W6TG21</accession>
<keyword evidence="6" id="KW-0564">Palmitate</keyword>
<evidence type="ECO:0000313" key="9">
    <source>
        <dbReference type="EMBL" id="ETZ17335.1"/>
    </source>
</evidence>
<evidence type="ECO:0000256" key="4">
    <source>
        <dbReference type="ARBA" id="ARBA00022729"/>
    </source>
</evidence>
<evidence type="ECO:0000256" key="1">
    <source>
        <dbReference type="ARBA" id="ARBA00003932"/>
    </source>
</evidence>
<dbReference type="AlphaFoldDB" id="W6TG21"/>
<comment type="caution">
    <text evidence="9">The sequence shown here is derived from an EMBL/GenBank/DDBJ whole genome shotgun (WGS) entry which is preliminary data.</text>
</comment>
<dbReference type="RefSeq" id="WP_051410786.1">
    <property type="nucleotide sequence ID" value="NZ_AZIT01000063.1"/>
</dbReference>
<dbReference type="Gene3D" id="1.20.120.240">
    <property type="entry name" value="Lipoprotein, type 6"/>
    <property type="match status" value="1"/>
</dbReference>
<keyword evidence="7" id="KW-0998">Cell outer membrane</keyword>
<evidence type="ECO:0000256" key="7">
    <source>
        <dbReference type="ARBA" id="ARBA00023237"/>
    </source>
</evidence>
<dbReference type="Proteomes" id="UP000019148">
    <property type="component" value="Unassembled WGS sequence"/>
</dbReference>
<keyword evidence="4" id="KW-0732">Signal</keyword>
<dbReference type="GO" id="GO:0009279">
    <property type="term" value="C:cell outer membrane"/>
    <property type="evidence" value="ECO:0007669"/>
    <property type="project" value="UniProtKB-SubCell"/>
</dbReference>
<dbReference type="SUPFAM" id="SSF63515">
    <property type="entry name" value="Outer surface protein C (OspC)"/>
    <property type="match status" value="1"/>
</dbReference>
<evidence type="ECO:0000256" key="2">
    <source>
        <dbReference type="ARBA" id="ARBA00004459"/>
    </source>
</evidence>
<dbReference type="PATRIC" id="fig|1432657.3.peg.1656"/>
<evidence type="ECO:0000313" key="10">
    <source>
        <dbReference type="Proteomes" id="UP000019148"/>
    </source>
</evidence>
<organism evidence="9 10">
    <name type="scientific">Borrelia duttonii CR2A</name>
    <dbReference type="NCBI Taxonomy" id="1432657"/>
    <lineage>
        <taxon>Bacteria</taxon>
        <taxon>Pseudomonadati</taxon>
        <taxon>Spirochaetota</taxon>
        <taxon>Spirochaetia</taxon>
        <taxon>Spirochaetales</taxon>
        <taxon>Borreliaceae</taxon>
        <taxon>Borrelia</taxon>
    </lineage>
</organism>
<comment type="subcellular location">
    <subcellularLocation>
        <location evidence="2">Cell outer membrane</location>
        <topology evidence="2">Lipid-anchor</topology>
    </subcellularLocation>
</comment>
<dbReference type="InterPro" id="IPR001800">
    <property type="entry name" value="Lipoprotein_OspC"/>
</dbReference>
<evidence type="ECO:0000256" key="8">
    <source>
        <dbReference type="ARBA" id="ARBA00023288"/>
    </source>
</evidence>
<dbReference type="EMBL" id="AZIT01000063">
    <property type="protein sequence ID" value="ETZ17335.1"/>
    <property type="molecule type" value="Genomic_DNA"/>
</dbReference>
<evidence type="ECO:0000256" key="3">
    <source>
        <dbReference type="ARBA" id="ARBA00008719"/>
    </source>
</evidence>
<reference evidence="9 10" key="1">
    <citation type="submission" date="2013-12" db="EMBL/GenBank/DDBJ databases">
        <title>Comparative genomics of relapsing fever spirochetes.</title>
        <authorList>
            <person name="Schwan T.G."/>
            <person name="Raffel S.J."/>
            <person name="Porcella S.F."/>
        </authorList>
    </citation>
    <scope>NUCLEOTIDE SEQUENCE [LARGE SCALE GENOMIC DNA]</scope>
    <source>
        <strain evidence="9 10">CR2A</strain>
    </source>
</reference>
<name>W6TG21_9SPIR</name>
<evidence type="ECO:0000256" key="5">
    <source>
        <dbReference type="ARBA" id="ARBA00023136"/>
    </source>
</evidence>
<comment type="similarity">
    <text evidence="3">Belongs to the variable small protein (Vsp) family.</text>
</comment>
<keyword evidence="5" id="KW-0472">Membrane</keyword>
<gene>
    <name evidence="9" type="ORF">BDCR2A_01749</name>
</gene>
<sequence>MVVHTGPLVSGSYQIITSVNTKLKALELEAEKFDGMKAKILAAKTLGEGFLTKLKTAHSDIAKNDAQDTDVKKALVKDNGDKTKRAEELGKLNTAINDLVNSAKELAENTIKKFTASTKKISTQSS</sequence>
<keyword evidence="8" id="KW-0449">Lipoprotein</keyword>
<proteinExistence type="inferred from homology"/>
<protein>
    <submittedName>
        <fullName evidence="9">Variable outer membrane protein</fullName>
    </submittedName>
</protein>
<dbReference type="Pfam" id="PF01441">
    <property type="entry name" value="Lipoprotein_6"/>
    <property type="match status" value="1"/>
</dbReference>
<comment type="function">
    <text evidence="1">The Vlp and Vsp proteins are antigenically distinct proteins, only one vlp or vsp gene is transcriptionally active at any one time. Switching between these genes is a mechanism of host immune response evasion.</text>
</comment>
<dbReference type="InterPro" id="IPR036437">
    <property type="entry name" value="OspC-like_sf"/>
</dbReference>